<evidence type="ECO:0000313" key="1">
    <source>
        <dbReference type="EMBL" id="KKM83520.1"/>
    </source>
</evidence>
<organism evidence="1">
    <name type="scientific">marine sediment metagenome</name>
    <dbReference type="NCBI Taxonomy" id="412755"/>
    <lineage>
        <taxon>unclassified sequences</taxon>
        <taxon>metagenomes</taxon>
        <taxon>ecological metagenomes</taxon>
    </lineage>
</organism>
<dbReference type="AlphaFoldDB" id="A0A0F9N465"/>
<name>A0A0F9N465_9ZZZZ</name>
<sequence length="84" mass="9940">MLKRNRKKPKRGNTILLTLYKKQGADNGWCLFCCPYVAYIQQNVTTLYSEIKVVDRIKKVACFDLKIEHVKFHRNKEKNSVLDH</sequence>
<accession>A0A0F9N465</accession>
<dbReference type="EMBL" id="LAZR01007701">
    <property type="protein sequence ID" value="KKM83520.1"/>
    <property type="molecule type" value="Genomic_DNA"/>
</dbReference>
<reference evidence="1" key="1">
    <citation type="journal article" date="2015" name="Nature">
        <title>Complex archaea that bridge the gap between prokaryotes and eukaryotes.</title>
        <authorList>
            <person name="Spang A."/>
            <person name="Saw J.H."/>
            <person name="Jorgensen S.L."/>
            <person name="Zaremba-Niedzwiedzka K."/>
            <person name="Martijn J."/>
            <person name="Lind A.E."/>
            <person name="van Eijk R."/>
            <person name="Schleper C."/>
            <person name="Guy L."/>
            <person name="Ettema T.J."/>
        </authorList>
    </citation>
    <scope>NUCLEOTIDE SEQUENCE</scope>
</reference>
<proteinExistence type="predicted"/>
<comment type="caution">
    <text evidence="1">The sequence shown here is derived from an EMBL/GenBank/DDBJ whole genome shotgun (WGS) entry which is preliminary data.</text>
</comment>
<gene>
    <name evidence="1" type="ORF">LCGC14_1308530</name>
</gene>
<protein>
    <submittedName>
        <fullName evidence="1">Uncharacterized protein</fullName>
    </submittedName>
</protein>